<proteinExistence type="predicted"/>
<dbReference type="VEuPathDB" id="FungiDB:ASPZODRAFT_263089"/>
<gene>
    <name evidence="2" type="ORF">ASPZODRAFT_263089</name>
</gene>
<feature type="compositionally biased region" description="Polar residues" evidence="1">
    <location>
        <begin position="286"/>
        <end position="297"/>
    </location>
</feature>
<dbReference type="RefSeq" id="XP_022585295.1">
    <property type="nucleotide sequence ID" value="XM_022728037.1"/>
</dbReference>
<evidence type="ECO:0000256" key="1">
    <source>
        <dbReference type="SAM" id="MobiDB-lite"/>
    </source>
</evidence>
<dbReference type="Proteomes" id="UP000184188">
    <property type="component" value="Unassembled WGS sequence"/>
</dbReference>
<feature type="compositionally biased region" description="Basic and acidic residues" evidence="1">
    <location>
        <begin position="180"/>
        <end position="191"/>
    </location>
</feature>
<feature type="compositionally biased region" description="Polar residues" evidence="1">
    <location>
        <begin position="255"/>
        <end position="268"/>
    </location>
</feature>
<dbReference type="GeneID" id="34614501"/>
<evidence type="ECO:0000313" key="3">
    <source>
        <dbReference type="Proteomes" id="UP000184188"/>
    </source>
</evidence>
<organism evidence="2 3">
    <name type="scientific">Penicilliopsis zonata CBS 506.65</name>
    <dbReference type="NCBI Taxonomy" id="1073090"/>
    <lineage>
        <taxon>Eukaryota</taxon>
        <taxon>Fungi</taxon>
        <taxon>Dikarya</taxon>
        <taxon>Ascomycota</taxon>
        <taxon>Pezizomycotina</taxon>
        <taxon>Eurotiomycetes</taxon>
        <taxon>Eurotiomycetidae</taxon>
        <taxon>Eurotiales</taxon>
        <taxon>Aspergillaceae</taxon>
        <taxon>Penicilliopsis</taxon>
    </lineage>
</organism>
<protein>
    <submittedName>
        <fullName evidence="2">Uncharacterized protein</fullName>
    </submittedName>
</protein>
<feature type="compositionally biased region" description="Basic and acidic residues" evidence="1">
    <location>
        <begin position="220"/>
        <end position="231"/>
    </location>
</feature>
<dbReference type="EMBL" id="KV878336">
    <property type="protein sequence ID" value="OJJ50785.1"/>
    <property type="molecule type" value="Genomic_DNA"/>
</dbReference>
<feature type="region of interest" description="Disordered" evidence="1">
    <location>
        <begin position="53"/>
        <end position="297"/>
    </location>
</feature>
<sequence>MASSPNQHPTVHPPKPRKPKKNLLPFRTSSKPAKMRVSTLSLALLVAFTTAAPLSPPAPVENGVGGATEGLSGSSDPLSLPQSSQLEKGDTGSSILDTATAGAEGILGGKRSDILPGDDKEEGNPDEYNPAAFGWPSGLPVTQQGDVVPSGHPGLEGTENGLGGDSHGKRGEEPSAGSSESKEQPKSESLPKIDSLPSEASQPVEQETKPVEQETQPVEQETKPVEQETQEKASPATQPAATPVVNNYIEYPAQTPAQNEQSTAGSSKGQQGDQDTQGNGNVLTGDLNNPLQNVSLL</sequence>
<feature type="compositionally biased region" description="Low complexity" evidence="1">
    <location>
        <begin position="70"/>
        <end position="86"/>
    </location>
</feature>
<accession>A0A1L9SU92</accession>
<feature type="region of interest" description="Disordered" evidence="1">
    <location>
        <begin position="1"/>
        <end position="34"/>
    </location>
</feature>
<feature type="compositionally biased region" description="Low complexity" evidence="1">
    <location>
        <begin position="269"/>
        <end position="281"/>
    </location>
</feature>
<evidence type="ECO:0000313" key="2">
    <source>
        <dbReference type="EMBL" id="OJJ50785.1"/>
    </source>
</evidence>
<name>A0A1L9SU92_9EURO</name>
<reference evidence="3" key="1">
    <citation type="journal article" date="2017" name="Genome Biol.">
        <title>Comparative genomics reveals high biological diversity and specific adaptations in the industrially and medically important fungal genus Aspergillus.</title>
        <authorList>
            <person name="de Vries R.P."/>
            <person name="Riley R."/>
            <person name="Wiebenga A."/>
            <person name="Aguilar-Osorio G."/>
            <person name="Amillis S."/>
            <person name="Uchima C.A."/>
            <person name="Anderluh G."/>
            <person name="Asadollahi M."/>
            <person name="Askin M."/>
            <person name="Barry K."/>
            <person name="Battaglia E."/>
            <person name="Bayram O."/>
            <person name="Benocci T."/>
            <person name="Braus-Stromeyer S.A."/>
            <person name="Caldana C."/>
            <person name="Canovas D."/>
            <person name="Cerqueira G.C."/>
            <person name="Chen F."/>
            <person name="Chen W."/>
            <person name="Choi C."/>
            <person name="Clum A."/>
            <person name="Dos Santos R.A."/>
            <person name="Damasio A.R."/>
            <person name="Diallinas G."/>
            <person name="Emri T."/>
            <person name="Fekete E."/>
            <person name="Flipphi M."/>
            <person name="Freyberg S."/>
            <person name="Gallo A."/>
            <person name="Gournas C."/>
            <person name="Habgood R."/>
            <person name="Hainaut M."/>
            <person name="Harispe M.L."/>
            <person name="Henrissat B."/>
            <person name="Hilden K.S."/>
            <person name="Hope R."/>
            <person name="Hossain A."/>
            <person name="Karabika E."/>
            <person name="Karaffa L."/>
            <person name="Karanyi Z."/>
            <person name="Krasevec N."/>
            <person name="Kuo A."/>
            <person name="Kusch H."/>
            <person name="LaButti K."/>
            <person name="Lagendijk E.L."/>
            <person name="Lapidus A."/>
            <person name="Levasseur A."/>
            <person name="Lindquist E."/>
            <person name="Lipzen A."/>
            <person name="Logrieco A.F."/>
            <person name="MacCabe A."/>
            <person name="Maekelae M.R."/>
            <person name="Malavazi I."/>
            <person name="Melin P."/>
            <person name="Meyer V."/>
            <person name="Mielnichuk N."/>
            <person name="Miskei M."/>
            <person name="Molnar A.P."/>
            <person name="Mule G."/>
            <person name="Ngan C.Y."/>
            <person name="Orejas M."/>
            <person name="Orosz E."/>
            <person name="Ouedraogo J.P."/>
            <person name="Overkamp K.M."/>
            <person name="Park H.-S."/>
            <person name="Perrone G."/>
            <person name="Piumi F."/>
            <person name="Punt P.J."/>
            <person name="Ram A.F."/>
            <person name="Ramon A."/>
            <person name="Rauscher S."/>
            <person name="Record E."/>
            <person name="Riano-Pachon D.M."/>
            <person name="Robert V."/>
            <person name="Roehrig J."/>
            <person name="Ruller R."/>
            <person name="Salamov A."/>
            <person name="Salih N.S."/>
            <person name="Samson R.A."/>
            <person name="Sandor E."/>
            <person name="Sanguinetti M."/>
            <person name="Schuetze T."/>
            <person name="Sepcic K."/>
            <person name="Shelest E."/>
            <person name="Sherlock G."/>
            <person name="Sophianopoulou V."/>
            <person name="Squina F.M."/>
            <person name="Sun H."/>
            <person name="Susca A."/>
            <person name="Todd R.B."/>
            <person name="Tsang A."/>
            <person name="Unkles S.E."/>
            <person name="van de Wiele N."/>
            <person name="van Rossen-Uffink D."/>
            <person name="Oliveira J.V."/>
            <person name="Vesth T.C."/>
            <person name="Visser J."/>
            <person name="Yu J.-H."/>
            <person name="Zhou M."/>
            <person name="Andersen M.R."/>
            <person name="Archer D.B."/>
            <person name="Baker S.E."/>
            <person name="Benoit I."/>
            <person name="Brakhage A.A."/>
            <person name="Braus G.H."/>
            <person name="Fischer R."/>
            <person name="Frisvad J.C."/>
            <person name="Goldman G.H."/>
            <person name="Houbraken J."/>
            <person name="Oakley B."/>
            <person name="Pocsi I."/>
            <person name="Scazzocchio C."/>
            <person name="Seiboth B."/>
            <person name="vanKuyk P.A."/>
            <person name="Wortman J."/>
            <person name="Dyer P.S."/>
            <person name="Grigoriev I.V."/>
        </authorList>
    </citation>
    <scope>NUCLEOTIDE SEQUENCE [LARGE SCALE GENOMIC DNA]</scope>
    <source>
        <strain evidence="3">CBS 506.65</strain>
    </source>
</reference>
<keyword evidence="3" id="KW-1185">Reference proteome</keyword>
<dbReference type="AlphaFoldDB" id="A0A1L9SU92"/>